<organism evidence="1">
    <name type="scientific">marine sediment metagenome</name>
    <dbReference type="NCBI Taxonomy" id="412755"/>
    <lineage>
        <taxon>unclassified sequences</taxon>
        <taxon>metagenomes</taxon>
        <taxon>ecological metagenomes</taxon>
    </lineage>
</organism>
<feature type="non-terminal residue" evidence="1">
    <location>
        <position position="31"/>
    </location>
</feature>
<evidence type="ECO:0000313" key="1">
    <source>
        <dbReference type="EMBL" id="KKN85885.1"/>
    </source>
</evidence>
<accession>A0A0F9TXY9</accession>
<dbReference type="AlphaFoldDB" id="A0A0F9TXY9"/>
<reference evidence="1" key="1">
    <citation type="journal article" date="2015" name="Nature">
        <title>Complex archaea that bridge the gap between prokaryotes and eukaryotes.</title>
        <authorList>
            <person name="Spang A."/>
            <person name="Saw J.H."/>
            <person name="Jorgensen S.L."/>
            <person name="Zaremba-Niedzwiedzka K."/>
            <person name="Martijn J."/>
            <person name="Lind A.E."/>
            <person name="van Eijk R."/>
            <person name="Schleper C."/>
            <person name="Guy L."/>
            <person name="Ettema T.J."/>
        </authorList>
    </citation>
    <scope>NUCLEOTIDE SEQUENCE</scope>
</reference>
<dbReference type="EMBL" id="LAZR01000154">
    <property type="protein sequence ID" value="KKN85885.1"/>
    <property type="molecule type" value="Genomic_DNA"/>
</dbReference>
<protein>
    <submittedName>
        <fullName evidence="1">Uncharacterized protein</fullName>
    </submittedName>
</protein>
<comment type="caution">
    <text evidence="1">The sequence shown here is derived from an EMBL/GenBank/DDBJ whole genome shotgun (WGS) entry which is preliminary data.</text>
</comment>
<gene>
    <name evidence="1" type="ORF">LCGC14_0275030</name>
</gene>
<sequence>MSDLTDLSAVELRGAIASGEVSAVQAVGEVR</sequence>
<name>A0A0F9TXY9_9ZZZZ</name>
<proteinExistence type="predicted"/>